<organism evidence="2 3">
    <name type="scientific">Phytohabitans rumicis</name>
    <dbReference type="NCBI Taxonomy" id="1076125"/>
    <lineage>
        <taxon>Bacteria</taxon>
        <taxon>Bacillati</taxon>
        <taxon>Actinomycetota</taxon>
        <taxon>Actinomycetes</taxon>
        <taxon>Micromonosporales</taxon>
        <taxon>Micromonosporaceae</taxon>
    </lineage>
</organism>
<keyword evidence="3" id="KW-1185">Reference proteome</keyword>
<evidence type="ECO:0008006" key="4">
    <source>
        <dbReference type="Google" id="ProtNLM"/>
    </source>
</evidence>
<evidence type="ECO:0000313" key="2">
    <source>
        <dbReference type="EMBL" id="GFJ91547.1"/>
    </source>
</evidence>
<accession>A0A6V8LBW8</accession>
<reference evidence="2 3" key="1">
    <citation type="submission" date="2020-03" db="EMBL/GenBank/DDBJ databases">
        <title>Whole genome shotgun sequence of Phytohabitans rumicis NBRC 108638.</title>
        <authorList>
            <person name="Komaki H."/>
            <person name="Tamura T."/>
        </authorList>
    </citation>
    <scope>NUCLEOTIDE SEQUENCE [LARGE SCALE GENOMIC DNA]</scope>
    <source>
        <strain evidence="2 3">NBRC 108638</strain>
    </source>
</reference>
<name>A0A6V8LBW8_9ACTN</name>
<dbReference type="EMBL" id="BLPG01000001">
    <property type="protein sequence ID" value="GFJ91547.1"/>
    <property type="molecule type" value="Genomic_DNA"/>
</dbReference>
<reference evidence="2 3" key="2">
    <citation type="submission" date="2020-03" db="EMBL/GenBank/DDBJ databases">
        <authorList>
            <person name="Ichikawa N."/>
            <person name="Kimura A."/>
            <person name="Kitahashi Y."/>
            <person name="Uohara A."/>
        </authorList>
    </citation>
    <scope>NUCLEOTIDE SEQUENCE [LARGE SCALE GENOMIC DNA]</scope>
    <source>
        <strain evidence="2 3">NBRC 108638</strain>
    </source>
</reference>
<dbReference type="RefSeq" id="WP_173078596.1">
    <property type="nucleotide sequence ID" value="NZ_BLPG01000001.1"/>
</dbReference>
<gene>
    <name evidence="2" type="ORF">Prum_051890</name>
</gene>
<evidence type="ECO:0000313" key="3">
    <source>
        <dbReference type="Proteomes" id="UP000482960"/>
    </source>
</evidence>
<dbReference type="AlphaFoldDB" id="A0A6V8LBW8"/>
<dbReference type="Proteomes" id="UP000482960">
    <property type="component" value="Unassembled WGS sequence"/>
</dbReference>
<sequence length="144" mass="14021">MTTATSAPVSAAPRRTPGAQTAPPSSGPAATPPASSAPARTPEGTTAAEPTARYSTVSVGALALSYRGEVVVDHGGDAWTVTITVPLLAVVTGVDGPAPNQSGTTVTFAGSGAAGRLVFDVKLNALAPTKPSSCHIGTTPCAGL</sequence>
<evidence type="ECO:0000256" key="1">
    <source>
        <dbReference type="SAM" id="MobiDB-lite"/>
    </source>
</evidence>
<proteinExistence type="predicted"/>
<feature type="region of interest" description="Disordered" evidence="1">
    <location>
        <begin position="1"/>
        <end position="52"/>
    </location>
</feature>
<comment type="caution">
    <text evidence="2">The sequence shown here is derived from an EMBL/GenBank/DDBJ whole genome shotgun (WGS) entry which is preliminary data.</text>
</comment>
<protein>
    <recommendedName>
        <fullName evidence="4">CBM2 domain-containing protein</fullName>
    </recommendedName>
</protein>